<evidence type="ECO:0000313" key="2">
    <source>
        <dbReference type="Proteomes" id="UP000054549"/>
    </source>
</evidence>
<name>A0A0C2WZU5_AMAMK</name>
<organism evidence="1 2">
    <name type="scientific">Amanita muscaria (strain Koide BX008)</name>
    <dbReference type="NCBI Taxonomy" id="946122"/>
    <lineage>
        <taxon>Eukaryota</taxon>
        <taxon>Fungi</taxon>
        <taxon>Dikarya</taxon>
        <taxon>Basidiomycota</taxon>
        <taxon>Agaricomycotina</taxon>
        <taxon>Agaricomycetes</taxon>
        <taxon>Agaricomycetidae</taxon>
        <taxon>Agaricales</taxon>
        <taxon>Pluteineae</taxon>
        <taxon>Amanitaceae</taxon>
        <taxon>Amanita</taxon>
    </lineage>
</organism>
<dbReference type="HOGENOM" id="CLU_696334_0_0_1"/>
<accession>A0A0C2WZU5</accession>
<proteinExistence type="predicted"/>
<sequence>MFAPSSPDRCCNELAPATQSSHDGLCVARQPFLSAAAQNISRCCPLTSHPDMLLSQEYPAHRTFANDIFSSPTTFFHPLPNCCQITHEAHQSSVGLRQHGTTERRVVEETPSLLFQASSNSSLCVPSASMGIVHGRDGDRFVAADRRMSTTENYVFPNAHRTVPEHVGNVTDHAMSDARRLRMFDPSALGRFDMSILDTDSVIFDQAHNRASFMQRSPNLIPPTHRSVPVPAFSNAHNVERELVQPGGGETSKSTETNVERPSMYSLSGSGMWRCNGCVYETKRERDIGAEGLYVLRAEGSTQEETLLCDIQERRAVRCDEASNNQLLFYERLTHCYSAPLASSLLGCPRFIPFVTLTAYSKIFQCSNMSPGLRLDPVNFFTSQFVHVHVTATLYV</sequence>
<dbReference type="AlphaFoldDB" id="A0A0C2WZU5"/>
<gene>
    <name evidence="1" type="ORF">M378DRAFT_179712</name>
</gene>
<reference evidence="1 2" key="1">
    <citation type="submission" date="2014-04" db="EMBL/GenBank/DDBJ databases">
        <title>Evolutionary Origins and Diversification of the Mycorrhizal Mutualists.</title>
        <authorList>
            <consortium name="DOE Joint Genome Institute"/>
            <consortium name="Mycorrhizal Genomics Consortium"/>
            <person name="Kohler A."/>
            <person name="Kuo A."/>
            <person name="Nagy L.G."/>
            <person name="Floudas D."/>
            <person name="Copeland A."/>
            <person name="Barry K.W."/>
            <person name="Cichocki N."/>
            <person name="Veneault-Fourrey C."/>
            <person name="LaButti K."/>
            <person name="Lindquist E.A."/>
            <person name="Lipzen A."/>
            <person name="Lundell T."/>
            <person name="Morin E."/>
            <person name="Murat C."/>
            <person name="Riley R."/>
            <person name="Ohm R."/>
            <person name="Sun H."/>
            <person name="Tunlid A."/>
            <person name="Henrissat B."/>
            <person name="Grigoriev I.V."/>
            <person name="Hibbett D.S."/>
            <person name="Martin F."/>
        </authorList>
    </citation>
    <scope>NUCLEOTIDE SEQUENCE [LARGE SCALE GENOMIC DNA]</scope>
    <source>
        <strain evidence="1 2">Koide BX008</strain>
    </source>
</reference>
<protein>
    <submittedName>
        <fullName evidence="1">Uncharacterized protein</fullName>
    </submittedName>
</protein>
<keyword evidence="2" id="KW-1185">Reference proteome</keyword>
<dbReference type="EMBL" id="KN818271">
    <property type="protein sequence ID" value="KIL62396.1"/>
    <property type="molecule type" value="Genomic_DNA"/>
</dbReference>
<dbReference type="InParanoid" id="A0A0C2WZU5"/>
<evidence type="ECO:0000313" key="1">
    <source>
        <dbReference type="EMBL" id="KIL62396.1"/>
    </source>
</evidence>
<dbReference type="Proteomes" id="UP000054549">
    <property type="component" value="Unassembled WGS sequence"/>
</dbReference>